<dbReference type="Pfam" id="PF23444">
    <property type="entry name" value="DUF7127"/>
    <property type="match status" value="1"/>
</dbReference>
<dbReference type="InterPro" id="IPR055551">
    <property type="entry name" value="DUF7127"/>
</dbReference>
<name>A0AAV3T9G0_9EURY</name>
<reference evidence="1 2" key="1">
    <citation type="journal article" date="2019" name="Int. J. Syst. Evol. Microbiol.">
        <title>The Global Catalogue of Microorganisms (GCM) 10K type strain sequencing project: providing services to taxonomists for standard genome sequencing and annotation.</title>
        <authorList>
            <consortium name="The Broad Institute Genomics Platform"/>
            <consortium name="The Broad Institute Genome Sequencing Center for Infectious Disease"/>
            <person name="Wu L."/>
            <person name="Ma J."/>
        </authorList>
    </citation>
    <scope>NUCLEOTIDE SEQUENCE [LARGE SCALE GENOMIC DNA]</scope>
    <source>
        <strain evidence="1 2">JCM 16328</strain>
    </source>
</reference>
<comment type="caution">
    <text evidence="1">The sequence shown here is derived from an EMBL/GenBank/DDBJ whole genome shotgun (WGS) entry which is preliminary data.</text>
</comment>
<proteinExistence type="predicted"/>
<organism evidence="1 2">
    <name type="scientific">Natronoarchaeum mannanilyticum</name>
    <dbReference type="NCBI Taxonomy" id="926360"/>
    <lineage>
        <taxon>Archaea</taxon>
        <taxon>Methanobacteriati</taxon>
        <taxon>Methanobacteriota</taxon>
        <taxon>Stenosarchaea group</taxon>
        <taxon>Halobacteria</taxon>
        <taxon>Halobacteriales</taxon>
        <taxon>Natronoarchaeaceae</taxon>
    </lineage>
</organism>
<dbReference type="AlphaFoldDB" id="A0AAV3T9G0"/>
<dbReference type="EMBL" id="BAAADV010000001">
    <property type="protein sequence ID" value="GAA0669627.1"/>
    <property type="molecule type" value="Genomic_DNA"/>
</dbReference>
<evidence type="ECO:0008006" key="3">
    <source>
        <dbReference type="Google" id="ProtNLM"/>
    </source>
</evidence>
<dbReference type="Proteomes" id="UP001500420">
    <property type="component" value="Unassembled WGS sequence"/>
</dbReference>
<accession>A0AAV3T9G0</accession>
<evidence type="ECO:0000313" key="1">
    <source>
        <dbReference type="EMBL" id="GAA0669627.1"/>
    </source>
</evidence>
<keyword evidence="2" id="KW-1185">Reference proteome</keyword>
<sequence>MPSELRDAAGDDEAIVVTEREYDGASEIVVDFGPTAATPAVDIVGDTAIVVAGDRQFEFHVPEGARDVTVNGGVLTIQG</sequence>
<evidence type="ECO:0000313" key="2">
    <source>
        <dbReference type="Proteomes" id="UP001500420"/>
    </source>
</evidence>
<gene>
    <name evidence="1" type="ORF">GCM10009020_14590</name>
</gene>
<protein>
    <recommendedName>
        <fullName evidence="3">Hsp20/alpha crystallin family protein</fullName>
    </recommendedName>
</protein>